<feature type="region of interest" description="Disordered" evidence="1">
    <location>
        <begin position="256"/>
        <end position="454"/>
    </location>
</feature>
<feature type="compositionally biased region" description="Polar residues" evidence="1">
    <location>
        <begin position="361"/>
        <end position="434"/>
    </location>
</feature>
<reference evidence="3 4" key="1">
    <citation type="submission" date="2023-01" db="EMBL/GenBank/DDBJ databases">
        <title>Analysis of 21 Apiospora genomes using comparative genomics revels a genus with tremendous synthesis potential of carbohydrate active enzymes and secondary metabolites.</title>
        <authorList>
            <person name="Sorensen T."/>
        </authorList>
    </citation>
    <scope>NUCLEOTIDE SEQUENCE [LARGE SCALE GENOMIC DNA]</scope>
    <source>
        <strain evidence="3 4">CBS 33761</strain>
    </source>
</reference>
<keyword evidence="2" id="KW-1133">Transmembrane helix</keyword>
<evidence type="ECO:0000256" key="1">
    <source>
        <dbReference type="SAM" id="MobiDB-lite"/>
    </source>
</evidence>
<organism evidence="3 4">
    <name type="scientific">Apiospora rasikravindrae</name>
    <dbReference type="NCBI Taxonomy" id="990691"/>
    <lineage>
        <taxon>Eukaryota</taxon>
        <taxon>Fungi</taxon>
        <taxon>Dikarya</taxon>
        <taxon>Ascomycota</taxon>
        <taxon>Pezizomycotina</taxon>
        <taxon>Sordariomycetes</taxon>
        <taxon>Xylariomycetidae</taxon>
        <taxon>Amphisphaeriales</taxon>
        <taxon>Apiosporaceae</taxon>
        <taxon>Apiospora</taxon>
    </lineage>
</organism>
<sequence>MYRTPTQHHQGRGGSFAPLAQDEPDLQLENGHDTEVEAEEEAHPGRHRLSGRARFQQQVQEVIRQSSLTHEDQLYEPVQPHHEYSTPLASPRLIRGSYGSPPEEFQEIDIAELAATHIEYYGPRAPSSLSKESDAPTESTFVDDKDKFFCCAYETPIVGVDEKRDPQATNRPVQGFADYRPFVLKSHFSLLLLLLLGVLLGLTVYSTQILPTENQLLVSSNSSSSRNDTISGLRLRGLVPVHLFDRASLIPVKLGRAEQDGNVTQPGQAQPDKEQPQEPSTPTLAPTPPVEGTPAQTLPTPGDGPPTTDTSPGKQTQPSPTSPEIQTTPTDGDGGGGVQTPPASPTTGGSPKDNAPKPTTAEATSPTDNPMTTKVTSPTEAPSPTDAPSPTEAPSTTDKQTTIELTSPTEVTLPTDKTTATEATLPTDKPTNTEAVPPTEAPSATKAPDGQKPGTVEALMSMERNLLDWVTFSVVVLEGEGKGPWSL</sequence>
<protein>
    <submittedName>
        <fullName evidence="3">Uncharacterized protein</fullName>
    </submittedName>
</protein>
<evidence type="ECO:0000313" key="3">
    <source>
        <dbReference type="EMBL" id="KAK8039054.1"/>
    </source>
</evidence>
<accession>A0ABR1SXL3</accession>
<keyword evidence="2" id="KW-0472">Membrane</keyword>
<feature type="region of interest" description="Disordered" evidence="1">
    <location>
        <begin position="1"/>
        <end position="54"/>
    </location>
</feature>
<evidence type="ECO:0000313" key="4">
    <source>
        <dbReference type="Proteomes" id="UP001444661"/>
    </source>
</evidence>
<evidence type="ECO:0000256" key="2">
    <source>
        <dbReference type="SAM" id="Phobius"/>
    </source>
</evidence>
<comment type="caution">
    <text evidence="3">The sequence shown here is derived from an EMBL/GenBank/DDBJ whole genome shotgun (WGS) entry which is preliminary data.</text>
</comment>
<dbReference type="EMBL" id="JAQQWK010000006">
    <property type="protein sequence ID" value="KAK8039054.1"/>
    <property type="molecule type" value="Genomic_DNA"/>
</dbReference>
<dbReference type="PRINTS" id="PR01217">
    <property type="entry name" value="PRICHEXTENSN"/>
</dbReference>
<feature type="compositionally biased region" description="Low complexity" evidence="1">
    <location>
        <begin position="297"/>
        <end position="313"/>
    </location>
</feature>
<gene>
    <name evidence="3" type="ORF">PG993_007465</name>
</gene>
<feature type="transmembrane region" description="Helical" evidence="2">
    <location>
        <begin position="190"/>
        <end position="210"/>
    </location>
</feature>
<name>A0ABR1SXL3_9PEZI</name>
<proteinExistence type="predicted"/>
<keyword evidence="2" id="KW-0812">Transmembrane</keyword>
<feature type="compositionally biased region" description="Low complexity" evidence="1">
    <location>
        <begin position="339"/>
        <end position="351"/>
    </location>
</feature>
<keyword evidence="4" id="KW-1185">Reference proteome</keyword>
<feature type="compositionally biased region" description="Polar residues" evidence="1">
    <location>
        <begin position="314"/>
        <end position="325"/>
    </location>
</feature>
<dbReference type="Proteomes" id="UP001444661">
    <property type="component" value="Unassembled WGS sequence"/>
</dbReference>